<feature type="region of interest" description="Disordered" evidence="1">
    <location>
        <begin position="1"/>
        <end position="23"/>
    </location>
</feature>
<dbReference type="Proteomes" id="UP001492380">
    <property type="component" value="Unassembled WGS sequence"/>
</dbReference>
<evidence type="ECO:0000313" key="3">
    <source>
        <dbReference type="Proteomes" id="UP001492380"/>
    </source>
</evidence>
<evidence type="ECO:0000313" key="2">
    <source>
        <dbReference type="EMBL" id="KAK8228983.1"/>
    </source>
</evidence>
<comment type="caution">
    <text evidence="2">The sequence shown here is derived from an EMBL/GenBank/DDBJ whole genome shotgun (WGS) entry which is preliminary data.</text>
</comment>
<evidence type="ECO:0000256" key="1">
    <source>
        <dbReference type="SAM" id="MobiDB-lite"/>
    </source>
</evidence>
<feature type="compositionally biased region" description="Polar residues" evidence="1">
    <location>
        <begin position="1"/>
        <end position="10"/>
    </location>
</feature>
<feature type="compositionally biased region" description="Basic residues" evidence="1">
    <location>
        <begin position="240"/>
        <end position="249"/>
    </location>
</feature>
<sequence>MSLSGDESTSPPSPTKADLQHSLDKVEKRIAKLEGDIRKKDWKISRLEAIDVHEPHFDGNASLYAHWKECILGKFDDDPASFNCDERKISYLMRHISGTPFEILRDKYCYDGRGKAWEDKNILTLEDALSELDFVYRHGDPQLATYEMEHCQKEEGETFATFFPKFMSMVNRGASPSKSNAQNGDGERDWRIVALKSHFDLAWHKYTVLGFKDDKNYTFEHLEIRNGYHYYIRRHNHRTNAAATRRRPGLKVTTPQEISEQKDMELNN</sequence>
<organism evidence="2 3">
    <name type="scientific">Phyllosticta capitalensis</name>
    <dbReference type="NCBI Taxonomy" id="121624"/>
    <lineage>
        <taxon>Eukaryota</taxon>
        <taxon>Fungi</taxon>
        <taxon>Dikarya</taxon>
        <taxon>Ascomycota</taxon>
        <taxon>Pezizomycotina</taxon>
        <taxon>Dothideomycetes</taxon>
        <taxon>Dothideomycetes incertae sedis</taxon>
        <taxon>Botryosphaeriales</taxon>
        <taxon>Phyllostictaceae</taxon>
        <taxon>Phyllosticta</taxon>
    </lineage>
</organism>
<name>A0ABR1YG12_9PEZI</name>
<reference evidence="2 3" key="1">
    <citation type="submission" date="2024-04" db="EMBL/GenBank/DDBJ databases">
        <title>Phyllosticta paracitricarpa is synonymous to the EU quarantine fungus P. citricarpa based on phylogenomic analyses.</title>
        <authorList>
            <consortium name="Lawrence Berkeley National Laboratory"/>
            <person name="Van Ingen-Buijs V.A."/>
            <person name="Van Westerhoven A.C."/>
            <person name="Haridas S."/>
            <person name="Skiadas P."/>
            <person name="Martin F."/>
            <person name="Groenewald J.Z."/>
            <person name="Crous P.W."/>
            <person name="Seidl M.F."/>
        </authorList>
    </citation>
    <scope>NUCLEOTIDE SEQUENCE [LARGE SCALE GENOMIC DNA]</scope>
    <source>
        <strain evidence="2 3">CBS 123374</strain>
    </source>
</reference>
<gene>
    <name evidence="2" type="ORF">HDK90DRAFT_468489</name>
</gene>
<dbReference type="EMBL" id="JBBWRZ010000009">
    <property type="protein sequence ID" value="KAK8228983.1"/>
    <property type="molecule type" value="Genomic_DNA"/>
</dbReference>
<proteinExistence type="predicted"/>
<accession>A0ABR1YG12</accession>
<keyword evidence="3" id="KW-1185">Reference proteome</keyword>
<protein>
    <submittedName>
        <fullName evidence="2">Uncharacterized protein</fullName>
    </submittedName>
</protein>
<feature type="region of interest" description="Disordered" evidence="1">
    <location>
        <begin position="240"/>
        <end position="268"/>
    </location>
</feature>
<feature type="compositionally biased region" description="Basic and acidic residues" evidence="1">
    <location>
        <begin position="259"/>
        <end position="268"/>
    </location>
</feature>